<accession>A0ABR1JP35</accession>
<sequence>MNVAIPSHALTRNRTKVYCQADALLFVLSQHFSRVPNLGYQREEVGTSGVIPWLLIFLSQLPPDVTNGTCLAYSDTLAAPLYRSSDPQIRYDDVGPLSNLAHRHIYPVRQKRSATSRHYQRTTHSFVAGCAGGSDEGSLSALTYSLVLVLMPPIDLCRVYRVLLELIFQALNVAPIQALPVGSPNMESAVDHPSSLTANLASTSPAPPLDGALGDVMSKTQAHAWPVEYSPVEYGPVEYSPVEYGPVEYGPVEYGPVEYGPVEYGPVEYGPVEYGPNHTFDEVSVDHPNYFDADFSIGDGADPVSGSYNAASDGVPGDLSTGDVWGSALLCLQLYTCYDSTLAPPECTGPRHIGLTPEPLTYNHHLLCLAHLAPHFYVPPPAAFSLADCPTITL</sequence>
<dbReference type="Proteomes" id="UP001498398">
    <property type="component" value="Unassembled WGS sequence"/>
</dbReference>
<evidence type="ECO:0000313" key="1">
    <source>
        <dbReference type="EMBL" id="KAK7464418.1"/>
    </source>
</evidence>
<gene>
    <name evidence="1" type="ORF">VKT23_006585</name>
</gene>
<organism evidence="1 2">
    <name type="scientific">Marasmiellus scandens</name>
    <dbReference type="NCBI Taxonomy" id="2682957"/>
    <lineage>
        <taxon>Eukaryota</taxon>
        <taxon>Fungi</taxon>
        <taxon>Dikarya</taxon>
        <taxon>Basidiomycota</taxon>
        <taxon>Agaricomycotina</taxon>
        <taxon>Agaricomycetes</taxon>
        <taxon>Agaricomycetidae</taxon>
        <taxon>Agaricales</taxon>
        <taxon>Marasmiineae</taxon>
        <taxon>Omphalotaceae</taxon>
        <taxon>Marasmiellus</taxon>
    </lineage>
</organism>
<evidence type="ECO:0000313" key="2">
    <source>
        <dbReference type="Proteomes" id="UP001498398"/>
    </source>
</evidence>
<comment type="caution">
    <text evidence="1">The sequence shown here is derived from an EMBL/GenBank/DDBJ whole genome shotgun (WGS) entry which is preliminary data.</text>
</comment>
<dbReference type="EMBL" id="JBANRG010000008">
    <property type="protein sequence ID" value="KAK7464418.1"/>
    <property type="molecule type" value="Genomic_DNA"/>
</dbReference>
<proteinExistence type="predicted"/>
<keyword evidence="2" id="KW-1185">Reference proteome</keyword>
<protein>
    <submittedName>
        <fullName evidence="1">Uncharacterized protein</fullName>
    </submittedName>
</protein>
<reference evidence="1 2" key="1">
    <citation type="submission" date="2024-01" db="EMBL/GenBank/DDBJ databases">
        <title>A draft genome for the cacao thread blight pathogen Marasmiellus scandens.</title>
        <authorList>
            <person name="Baruah I.K."/>
            <person name="Leung J."/>
            <person name="Bukari Y."/>
            <person name="Amoako-Attah I."/>
            <person name="Meinhardt L.W."/>
            <person name="Bailey B.A."/>
            <person name="Cohen S.P."/>
        </authorList>
    </citation>
    <scope>NUCLEOTIDE SEQUENCE [LARGE SCALE GENOMIC DNA]</scope>
    <source>
        <strain evidence="1 2">GH-19</strain>
    </source>
</reference>
<name>A0ABR1JP35_9AGAR</name>